<protein>
    <submittedName>
        <fullName evidence="2">Uncharacterized protein</fullName>
    </submittedName>
</protein>
<dbReference type="AlphaFoldDB" id="A0A0S2DXY2"/>
<dbReference type="Proteomes" id="UP000060787">
    <property type="component" value="Chromosome"/>
</dbReference>
<dbReference type="KEGG" id="lab:LA76x_0535"/>
<dbReference type="PATRIC" id="fig|84531.7.peg.2551"/>
<feature type="region of interest" description="Disordered" evidence="1">
    <location>
        <begin position="1"/>
        <end position="20"/>
    </location>
</feature>
<dbReference type="KEGG" id="laq:GLA29479_2608"/>
<feature type="compositionally biased region" description="Basic and acidic residues" evidence="1">
    <location>
        <begin position="1"/>
        <end position="14"/>
    </location>
</feature>
<accession>A0A0S2DXY2</accession>
<proteinExistence type="predicted"/>
<evidence type="ECO:0000256" key="1">
    <source>
        <dbReference type="SAM" id="MobiDB-lite"/>
    </source>
</evidence>
<name>A0A0S2DXY2_LYSAN</name>
<evidence type="ECO:0000313" key="3">
    <source>
        <dbReference type="Proteomes" id="UP000060787"/>
    </source>
</evidence>
<organism evidence="2 3">
    <name type="scientific">Lysobacter antibioticus</name>
    <dbReference type="NCBI Taxonomy" id="84531"/>
    <lineage>
        <taxon>Bacteria</taxon>
        <taxon>Pseudomonadati</taxon>
        <taxon>Pseudomonadota</taxon>
        <taxon>Gammaproteobacteria</taxon>
        <taxon>Lysobacterales</taxon>
        <taxon>Lysobacteraceae</taxon>
        <taxon>Lysobacter</taxon>
    </lineage>
</organism>
<gene>
    <name evidence="2" type="ORF">LA76x_0535</name>
</gene>
<dbReference type="EMBL" id="CP011129">
    <property type="protein sequence ID" value="ALN78696.1"/>
    <property type="molecule type" value="Genomic_DNA"/>
</dbReference>
<sequence>MQPHKIEATRDHTAPRRITARPSIIAPDRLNRTPRRNHFADRTGIFAPACVNESIAFVNGR</sequence>
<keyword evidence="3" id="KW-1185">Reference proteome</keyword>
<evidence type="ECO:0000313" key="2">
    <source>
        <dbReference type="EMBL" id="ALN78696.1"/>
    </source>
</evidence>
<reference evidence="2 3" key="1">
    <citation type="journal article" date="2015" name="BMC Genomics">
        <title>Comparative genomics and metabolic profiling of the genus Lysobacter.</title>
        <authorList>
            <person name="de Bruijn I."/>
            <person name="Cheng X."/>
            <person name="de Jager V."/>
            <person name="Exposito R.G."/>
            <person name="Watrous J."/>
            <person name="Patel N."/>
            <person name="Postma J."/>
            <person name="Dorrestein P.C."/>
            <person name="Kobayashi D."/>
            <person name="Raaijmakers J.M."/>
        </authorList>
    </citation>
    <scope>NUCLEOTIDE SEQUENCE [LARGE SCALE GENOMIC DNA]</scope>
    <source>
        <strain evidence="2 3">76</strain>
    </source>
</reference>